<keyword evidence="2" id="KW-1185">Reference proteome</keyword>
<dbReference type="InterPro" id="IPR008969">
    <property type="entry name" value="CarboxyPept-like_regulatory"/>
</dbReference>
<accession>A0ABP8H639</accession>
<evidence type="ECO:0000313" key="1">
    <source>
        <dbReference type="EMBL" id="GAA4334905.1"/>
    </source>
</evidence>
<reference evidence="2" key="1">
    <citation type="journal article" date="2019" name="Int. J. Syst. Evol. Microbiol.">
        <title>The Global Catalogue of Microorganisms (GCM) 10K type strain sequencing project: providing services to taxonomists for standard genome sequencing and annotation.</title>
        <authorList>
            <consortium name="The Broad Institute Genomics Platform"/>
            <consortium name="The Broad Institute Genome Sequencing Center for Infectious Disease"/>
            <person name="Wu L."/>
            <person name="Ma J."/>
        </authorList>
    </citation>
    <scope>NUCLEOTIDE SEQUENCE [LARGE SCALE GENOMIC DNA]</scope>
    <source>
        <strain evidence="2">JCM 17705</strain>
    </source>
</reference>
<proteinExistence type="predicted"/>
<protein>
    <submittedName>
        <fullName evidence="1">TonB-dependent receptor plug domain-containing protein</fullName>
    </submittedName>
</protein>
<name>A0ABP8H639_9SPHI</name>
<dbReference type="EMBL" id="BAABFT010000015">
    <property type="protein sequence ID" value="GAA4334905.1"/>
    <property type="molecule type" value="Genomic_DNA"/>
</dbReference>
<dbReference type="Proteomes" id="UP001500582">
    <property type="component" value="Unassembled WGS sequence"/>
</dbReference>
<gene>
    <name evidence="1" type="ORF">GCM10023149_42520</name>
</gene>
<organism evidence="1 2">
    <name type="scientific">Mucilaginibacter gynuensis</name>
    <dbReference type="NCBI Taxonomy" id="1302236"/>
    <lineage>
        <taxon>Bacteria</taxon>
        <taxon>Pseudomonadati</taxon>
        <taxon>Bacteroidota</taxon>
        <taxon>Sphingobacteriia</taxon>
        <taxon>Sphingobacteriales</taxon>
        <taxon>Sphingobacteriaceae</taxon>
        <taxon>Mucilaginibacter</taxon>
    </lineage>
</organism>
<dbReference type="SUPFAM" id="SSF49464">
    <property type="entry name" value="Carboxypeptidase regulatory domain-like"/>
    <property type="match status" value="1"/>
</dbReference>
<dbReference type="RefSeq" id="WP_345213195.1">
    <property type="nucleotide sequence ID" value="NZ_BAABFT010000015.1"/>
</dbReference>
<evidence type="ECO:0000313" key="2">
    <source>
        <dbReference type="Proteomes" id="UP001500582"/>
    </source>
</evidence>
<dbReference type="Gene3D" id="2.60.40.1120">
    <property type="entry name" value="Carboxypeptidase-like, regulatory domain"/>
    <property type="match status" value="1"/>
</dbReference>
<sequence>MPASRIFTVAICLLLFFTGITAFVKKADEPLDKISASLSNWTTTLPQEKVYLHTDKPYYALGDTIWFKAYVTVGSRHQLSALSGALYAELINEKDSVERTLKLPVLAGMAKGDFIISDTLSEGNYRIRAYTQWMRNAGEEFFFDKTFTVGNAIDNEVSAKADFKYQTIDNNLVVTTILCYTDSSGQPVADKEVEYTVINNQKVLERRKAKTDANGTISINTVNNEKSSLKGAHVLASIITSANKKLSKTFTIKVASSQSDVQFFAEGGDMVTNINSRVAFKATGIDGLGVPIKGSVVDNDGKEITTFESLHAGMGSFNLKPLSGKSYTAKVAFPNGSLSSINLPKAKESGYVLAVYNSGVDSLLVRINASQTLLQTPQAVNLVVQTGGEMLYASQIKISRPATSVWIAKKDFPTGIAQFTLFNTTGEPINERIAFIRTKDRMELKINTAKAAYASRDKVEMELSAADKNGQPVIGSFSVSVIDETKVPVNEAAETTILSSLLLSADIKGYIEQPNYYFTNESDEVNKALDNLMLTQGYRRFTWKALLAAGPVKPLYKAEKVSSDISGRLLTLTKKPVVKGKVTLLSLKTGIVTDTTTDADGYFNFDKLVLTDSIKFTVQGRGAKNSSLVQILMDKVPGQSINANPNIADINTDISGSSKTYLASNKKQIEVLEKLGKLNRVQQLQGVSIRAKQVNKSTLRGILSVPDANADHVFVLEKAEACANLGTCLQGRLAGVMMMPRAGSNFYPHFYDSKGMKYVPMQVIVDGRNVDSTEVADIMDNNGIEPVNVIKVLVVRTSVMTSVLGFPSIVIITKGNNIRNPHHPELAQISPRGFSRAREFYIPKYNHPKTVTELPDLRSTIYWNPEVKTGADGKAKFSFFNADDPGNYKVIIEGINAAGELGRQVYRYKVE</sequence>
<dbReference type="Gene3D" id="2.60.40.1930">
    <property type="match status" value="1"/>
</dbReference>
<keyword evidence="1" id="KW-0675">Receptor</keyword>
<comment type="caution">
    <text evidence="1">The sequence shown here is derived from an EMBL/GenBank/DDBJ whole genome shotgun (WGS) entry which is preliminary data.</text>
</comment>